<reference evidence="3 4" key="1">
    <citation type="submission" date="2022-09" db="EMBL/GenBank/DDBJ databases">
        <title>Draft genome of isolate Be4.</title>
        <authorList>
            <person name="Sanchez-Castro I."/>
            <person name="Martinez-Rodriguez P."/>
            <person name="Descostes M."/>
            <person name="Merroun M."/>
        </authorList>
    </citation>
    <scope>NUCLEOTIDE SEQUENCE [LARGE SCALE GENOMIC DNA]</scope>
    <source>
        <strain evidence="3 4">Be4</strain>
    </source>
</reference>
<dbReference type="PROSITE" id="PS51257">
    <property type="entry name" value="PROKAR_LIPOPROTEIN"/>
    <property type="match status" value="1"/>
</dbReference>
<proteinExistence type="inferred from homology"/>
<name>A0ABT2PNN7_9BURK</name>
<keyword evidence="2" id="KW-0472">Membrane</keyword>
<comment type="caution">
    <text evidence="3">The sequence shown here is derived from an EMBL/GenBank/DDBJ whole genome shotgun (WGS) entry which is preliminary data.</text>
</comment>
<keyword evidence="2" id="KW-0812">Transmembrane</keyword>
<keyword evidence="4" id="KW-1185">Reference proteome</keyword>
<keyword evidence="2" id="KW-1134">Transmembrane beta strand</keyword>
<dbReference type="Gene3D" id="1.20.1600.10">
    <property type="entry name" value="Outer membrane efflux proteins (OEP)"/>
    <property type="match status" value="1"/>
</dbReference>
<comment type="similarity">
    <text evidence="1 2">Belongs to the outer membrane factor (OMF) (TC 1.B.17) family.</text>
</comment>
<evidence type="ECO:0000256" key="1">
    <source>
        <dbReference type="ARBA" id="ARBA00007613"/>
    </source>
</evidence>
<evidence type="ECO:0000313" key="3">
    <source>
        <dbReference type="EMBL" id="MCT9812085.1"/>
    </source>
</evidence>
<dbReference type="NCBIfam" id="TIGR01845">
    <property type="entry name" value="outer_NodT"/>
    <property type="match status" value="1"/>
</dbReference>
<dbReference type="Gene3D" id="2.20.200.10">
    <property type="entry name" value="Outer membrane efflux proteins (OEP)"/>
    <property type="match status" value="1"/>
</dbReference>
<evidence type="ECO:0000313" key="4">
    <source>
        <dbReference type="Proteomes" id="UP001525968"/>
    </source>
</evidence>
<evidence type="ECO:0000256" key="2">
    <source>
        <dbReference type="RuleBase" id="RU362097"/>
    </source>
</evidence>
<accession>A0ABT2PNN7</accession>
<keyword evidence="2" id="KW-0732">Signal</keyword>
<comment type="subcellular location">
    <subcellularLocation>
        <location evidence="2">Cell membrane</location>
        <topology evidence="2">Lipid-anchor</topology>
    </subcellularLocation>
</comment>
<keyword evidence="2" id="KW-0564">Palmitate</keyword>
<dbReference type="RefSeq" id="WP_261501324.1">
    <property type="nucleotide sequence ID" value="NZ_JAODYH010000007.1"/>
</dbReference>
<dbReference type="PANTHER" id="PTHR30203:SF33">
    <property type="entry name" value="BLR4455 PROTEIN"/>
    <property type="match status" value="1"/>
</dbReference>
<dbReference type="InterPro" id="IPR010131">
    <property type="entry name" value="MdtP/NodT-like"/>
</dbReference>
<gene>
    <name evidence="3" type="ORF">N0K08_15675</name>
</gene>
<organism evidence="3 4">
    <name type="scientific">Acidovorax bellezanensis</name>
    <dbReference type="NCBI Taxonomy" id="2976702"/>
    <lineage>
        <taxon>Bacteria</taxon>
        <taxon>Pseudomonadati</taxon>
        <taxon>Pseudomonadota</taxon>
        <taxon>Betaproteobacteria</taxon>
        <taxon>Burkholderiales</taxon>
        <taxon>Comamonadaceae</taxon>
        <taxon>Acidovorax</taxon>
    </lineage>
</organism>
<feature type="signal peptide" evidence="2">
    <location>
        <begin position="1"/>
        <end position="21"/>
    </location>
</feature>
<keyword evidence="2" id="KW-0449">Lipoprotein</keyword>
<protein>
    <submittedName>
        <fullName evidence="3">Efflux transporter outer membrane subunit</fullName>
    </submittedName>
</protein>
<dbReference type="Pfam" id="PF02321">
    <property type="entry name" value="OEP"/>
    <property type="match status" value="2"/>
</dbReference>
<dbReference type="PANTHER" id="PTHR30203">
    <property type="entry name" value="OUTER MEMBRANE CATION EFFLUX PROTEIN"/>
    <property type="match status" value="1"/>
</dbReference>
<dbReference type="EMBL" id="JAODYH010000007">
    <property type="protein sequence ID" value="MCT9812085.1"/>
    <property type="molecule type" value="Genomic_DNA"/>
</dbReference>
<sequence length="477" mass="51043">MTALRTPALVAVLAWTLTACAPLTPAVPAAAQPPQPMQWQAPTGTAETAAIDARWWQALGDPQLSAWVEQALAHNNDVLAARARIDEARAQIQLAGAAGRPVLDAVLPMSSGRSLGSTGMTHLRSLQPGVQASWEIDLWGRLDALGRAADLRYQASQADRDAIALSVASTTAQAYVGLLSLQAQLRSAQATLVSREHALQLAADQARVGYISQLQLTQAQSEYHSVLQSIELLRHSLARQRNALRILVGWEAPDGAAPGTAALHWPGEGAPDLEALQLPRLPVALPSQLLERRPDIARAQWQLAAADQSLAAQRAAFLPQVRLSASAGSLLINALDYNPATVWSLGGSVLAPLFDAGRLKAQFGVSVAQRDQAAYAYRGVVIQALAEVENALAGSQLLQTQMAQARERQQVLQRSLGFAHDRYQAGYASYLEELDAQRNLFAVQQEVIRLRQSQLDNVIALYQALGGGWQAGGGQGL</sequence>
<feature type="chain" id="PRO_5044969021" evidence="2">
    <location>
        <begin position="22"/>
        <end position="477"/>
    </location>
</feature>
<dbReference type="InterPro" id="IPR003423">
    <property type="entry name" value="OMP_efflux"/>
</dbReference>
<dbReference type="SUPFAM" id="SSF56954">
    <property type="entry name" value="Outer membrane efflux proteins (OEP)"/>
    <property type="match status" value="1"/>
</dbReference>
<dbReference type="Proteomes" id="UP001525968">
    <property type="component" value="Unassembled WGS sequence"/>
</dbReference>